<dbReference type="CDD" id="cd22744">
    <property type="entry name" value="OTU"/>
    <property type="match status" value="1"/>
</dbReference>
<evidence type="ECO:0000313" key="7">
    <source>
        <dbReference type="Proteomes" id="UP001566132"/>
    </source>
</evidence>
<keyword evidence="2 3" id="KW-0378">Hydrolase</keyword>
<feature type="domain" description="OTU" evidence="5">
    <location>
        <begin position="36"/>
        <end position="207"/>
    </location>
</feature>
<dbReference type="PANTHER" id="PTHR13312:SF6">
    <property type="entry name" value="UBIQUITIN THIOESTERASE OTU"/>
    <property type="match status" value="1"/>
</dbReference>
<comment type="function">
    <text evidence="3">Hydrolase that can remove conjugated ubiquitin from proteins and may therefore play an important regulatory role at the level of protein turnover by preventing degradation.</text>
</comment>
<keyword evidence="4" id="KW-0175">Coiled coil</keyword>
<feature type="coiled-coil region" evidence="4">
    <location>
        <begin position="396"/>
        <end position="433"/>
    </location>
</feature>
<dbReference type="Gene3D" id="3.90.70.80">
    <property type="match status" value="1"/>
</dbReference>
<keyword evidence="3" id="KW-0645">Protease</keyword>
<evidence type="ECO:0000256" key="3">
    <source>
        <dbReference type="RuleBase" id="RU367104"/>
    </source>
</evidence>
<keyword evidence="3" id="KW-0788">Thiol protease</keyword>
<proteinExistence type="predicted"/>
<name>A0ABD1EBF5_HYPHA</name>
<comment type="subcellular location">
    <subcellularLocation>
        <location evidence="3">Cytoplasm</location>
    </subcellularLocation>
</comment>
<dbReference type="GO" id="GO:0005737">
    <property type="term" value="C:cytoplasm"/>
    <property type="evidence" value="ECO:0007669"/>
    <property type="project" value="UniProtKB-SubCell"/>
</dbReference>
<dbReference type="InterPro" id="IPR011990">
    <property type="entry name" value="TPR-like_helical_dom_sf"/>
</dbReference>
<dbReference type="SUPFAM" id="SSF54001">
    <property type="entry name" value="Cysteine proteinases"/>
    <property type="match status" value="1"/>
</dbReference>
<evidence type="ECO:0000313" key="6">
    <source>
        <dbReference type="EMBL" id="KAL1490451.1"/>
    </source>
</evidence>
<dbReference type="PROSITE" id="PS50802">
    <property type="entry name" value="OTU"/>
    <property type="match status" value="1"/>
</dbReference>
<keyword evidence="7" id="KW-1185">Reference proteome</keyword>
<evidence type="ECO:0000256" key="1">
    <source>
        <dbReference type="ARBA" id="ARBA00000707"/>
    </source>
</evidence>
<dbReference type="EC" id="3.4.19.12" evidence="3"/>
<dbReference type="EMBL" id="JBDJPC010000010">
    <property type="protein sequence ID" value="KAL1490451.1"/>
    <property type="molecule type" value="Genomic_DNA"/>
</dbReference>
<dbReference type="InterPro" id="IPR003323">
    <property type="entry name" value="OTU_dom"/>
</dbReference>
<dbReference type="InterPro" id="IPR038765">
    <property type="entry name" value="Papain-like_cys_pep_sf"/>
</dbReference>
<dbReference type="Gene3D" id="1.25.40.10">
    <property type="entry name" value="Tetratricopeptide repeat domain"/>
    <property type="match status" value="1"/>
</dbReference>
<reference evidence="6 7" key="1">
    <citation type="submission" date="2024-05" db="EMBL/GenBank/DDBJ databases">
        <title>Genetic variation in Jamaican populations of the coffee berry borer (Hypothenemus hampei).</title>
        <authorList>
            <person name="Errbii M."/>
            <person name="Myrie A."/>
        </authorList>
    </citation>
    <scope>NUCLEOTIDE SEQUENCE [LARGE SCALE GENOMIC DNA]</scope>
    <source>
        <strain evidence="6">JA-Hopewell-2020-01-JO</strain>
        <tissue evidence="6">Whole body</tissue>
    </source>
</reference>
<keyword evidence="3" id="KW-0833">Ubl conjugation pathway</keyword>
<organism evidence="6 7">
    <name type="scientific">Hypothenemus hampei</name>
    <name type="common">Coffee berry borer</name>
    <dbReference type="NCBI Taxonomy" id="57062"/>
    <lineage>
        <taxon>Eukaryota</taxon>
        <taxon>Metazoa</taxon>
        <taxon>Ecdysozoa</taxon>
        <taxon>Arthropoda</taxon>
        <taxon>Hexapoda</taxon>
        <taxon>Insecta</taxon>
        <taxon>Pterygota</taxon>
        <taxon>Neoptera</taxon>
        <taxon>Endopterygota</taxon>
        <taxon>Coleoptera</taxon>
        <taxon>Polyphaga</taxon>
        <taxon>Cucujiformia</taxon>
        <taxon>Curculionidae</taxon>
        <taxon>Scolytinae</taxon>
        <taxon>Hypothenemus</taxon>
    </lineage>
</organism>
<dbReference type="PANTHER" id="PTHR13312">
    <property type="entry name" value="HIV-INDUCED PROTEIN-7-LIKE PROTEASE"/>
    <property type="match status" value="1"/>
</dbReference>
<dbReference type="Pfam" id="PF02338">
    <property type="entry name" value="OTU"/>
    <property type="match status" value="1"/>
</dbReference>
<comment type="caution">
    <text evidence="6">The sequence shown here is derived from an EMBL/GenBank/DDBJ whole genome shotgun (WGS) entry which is preliminary data.</text>
</comment>
<evidence type="ECO:0000259" key="5">
    <source>
        <dbReference type="PROSITE" id="PS50802"/>
    </source>
</evidence>
<gene>
    <name evidence="6" type="ORF">ABEB36_013140</name>
</gene>
<accession>A0ABD1EBF5</accession>
<dbReference type="GO" id="GO:0004843">
    <property type="term" value="F:cysteine-type deubiquitinase activity"/>
    <property type="evidence" value="ECO:0007669"/>
    <property type="project" value="UniProtKB-UniRule"/>
</dbReference>
<evidence type="ECO:0000256" key="4">
    <source>
        <dbReference type="SAM" id="Coils"/>
    </source>
</evidence>
<protein>
    <recommendedName>
        <fullName evidence="3">Ubiquitin thioesterase OTU</fullName>
        <ecNumber evidence="3">3.4.19.12</ecNumber>
    </recommendedName>
</protein>
<sequence>MHTKGKKSDSQVAGPLNALEIGQCNNNWRHNQQAVLQQIDVPADNSCLFWAATLAYLIPVKNVNFLFQQRYKTLFGNQEDIQRIHHAQSLVQNYNPFVERTTNDNIFMELPIDTFRKRVADHIENNKSRFESFIGSDSNYLKNIRDSDTWGGEPEIKAISEILKANITVYSTTTTSYNHGNAQIWLFHVNFLGVGEARNHYKYGLEQSIIDHYHKKIREHNLKPLKKFHGSSDLNYLANHFNNNFENNQVSLESQIVETIAKIEWYESKVMFRVTSVNKIIGPKLLGQCRAKLEKSKNSGKLLAIIIDLGNWHWVTLVIHYKNSQFYGYYVDCQEQKLPDTIKNAWSQTNNGNVKDIVDCTIKRRKKIRKCDSGMFAFKDAESIIKKLHKGKRINVKKIQNQLKQNYNDNACLERDKENFSNKLKQKDKMENKIKVCSEILQELKHIKKFSYENINIFLLFLEAIALEDSPQLGKDYLDKFKDEIIGSENAALAKTIRDRLFMHSEYNRVIEKKKLHKEMKKLFNNISCENFFQKLKNYMSQVSNEFERNDNNQLDALEDYLKTQSEIEDIHKNKSISTVSNEDDIRKKLMKLFRTCIIKLQIKSNAAHEDEITFILIENIIPNLIKIYPEMQDKSNTKSQNKLGTKGFKKMRIFRNNFFHNLNVHGKFHIQRNFILREGVRELLDYFFKYSMSQKVYEKFKNPSNLEQEIKHLLFNTKKDFKKYFQQDGNLELPILKLDNKEGRGSKPELSHFVKYLKLMSVIDNQSVANERRAKCKKNKYKVTCRKLKSIDLKRIYENSVKLVKSLKKNGGNKLIKDLQTEYAIWIPKYYLKKMSAYYMKDDNFPRQFKEIFYNDICILISFKENYKLSTQKVIKIYDRFARREKISSLLNGLKLSSEAKLSIEEQFCSLRSIKNRFLDLSSYFNVRNVKKKKIDVVVDTVKFTRNLFEIFDDHVLYPFLSASEEEIFSDEIFLDYLLNEEINITSNFLTELLQIKYMTPYVVKLVLENKLTPTSEEFSVIIRNLLEKDIYGEYLKELRENSKTYNVYQEIGNQRNKDNIQNIYNLFKDPKCITPIFGVLNNDAREILAQRTVALMKSKKGCHEDALKIFKSLKEELEMTFNDTEPDKLYLSLLFSSDIAYTNHLIGKYEDSYKGYKALYDNIMEQFKINSDSQLSCEIYNEIILKSEKYHNILVFNSKFLNILKIRNDMAYQLVLLANKKVKFLPPKRSQNYKTKYIEILIYYQDALKFYKEVYEIQQTNTTPGPDIVKTMCYIASVHEKLAALQSTSLENEEMLNQALNYYNKSYEKCEITLQINNKGLRKTYQANSQNVNNTLQALRGIARLNSRLGRLKQSRNPNEALKHYNKSLRMYEEVLNIEKRTLDEEHKYVLYTMNDIAHTNNNLARLKSKNKREALQHYEEAIKIYEHILKIQIRLGEEDCKTKRTKENLRNTTDWKNRLIRKPTDPISWRC</sequence>
<dbReference type="Proteomes" id="UP001566132">
    <property type="component" value="Unassembled WGS sequence"/>
</dbReference>
<evidence type="ECO:0000256" key="2">
    <source>
        <dbReference type="ARBA" id="ARBA00022801"/>
    </source>
</evidence>
<comment type="catalytic activity">
    <reaction evidence="1 3">
        <text>Thiol-dependent hydrolysis of ester, thioester, amide, peptide and isopeptide bonds formed by the C-terminal Gly of ubiquitin (a 76-residue protein attached to proteins as an intracellular targeting signal).</text>
        <dbReference type="EC" id="3.4.19.12"/>
    </reaction>
</comment>
<keyword evidence="3" id="KW-0963">Cytoplasm</keyword>